<feature type="compositionally biased region" description="Polar residues" evidence="1">
    <location>
        <begin position="14"/>
        <end position="23"/>
    </location>
</feature>
<dbReference type="EMBL" id="MQWD01000001">
    <property type="protein sequence ID" value="PAP76371.1"/>
    <property type="molecule type" value="Genomic_DNA"/>
</dbReference>
<feature type="compositionally biased region" description="Basic and acidic residues" evidence="1">
    <location>
        <begin position="54"/>
        <end position="67"/>
    </location>
</feature>
<feature type="region of interest" description="Disordered" evidence="1">
    <location>
        <begin position="1"/>
        <end position="67"/>
    </location>
</feature>
<dbReference type="Proteomes" id="UP000216339">
    <property type="component" value="Unassembled WGS sequence"/>
</dbReference>
<organism evidence="2 3">
    <name type="scientific">Rubrivirga marina</name>
    <dbReference type="NCBI Taxonomy" id="1196024"/>
    <lineage>
        <taxon>Bacteria</taxon>
        <taxon>Pseudomonadati</taxon>
        <taxon>Rhodothermota</taxon>
        <taxon>Rhodothermia</taxon>
        <taxon>Rhodothermales</taxon>
        <taxon>Rubricoccaceae</taxon>
        <taxon>Rubrivirga</taxon>
    </lineage>
</organism>
<keyword evidence="3" id="KW-1185">Reference proteome</keyword>
<dbReference type="AlphaFoldDB" id="A0A271IYN8"/>
<protein>
    <submittedName>
        <fullName evidence="2">Uncharacterized protein</fullName>
    </submittedName>
</protein>
<gene>
    <name evidence="2" type="ORF">BSZ37_07905</name>
</gene>
<dbReference type="RefSeq" id="WP_095510027.1">
    <property type="nucleotide sequence ID" value="NZ_MQWD01000001.1"/>
</dbReference>
<evidence type="ECO:0000256" key="1">
    <source>
        <dbReference type="SAM" id="MobiDB-lite"/>
    </source>
</evidence>
<sequence>MPDTDAEPDARFHPTTTLDTTNPPVGEPLSPRPAGRRRARMEAPGRPAVKAVTRRPDWPRPGHSPED</sequence>
<name>A0A271IYN8_9BACT</name>
<evidence type="ECO:0000313" key="2">
    <source>
        <dbReference type="EMBL" id="PAP76371.1"/>
    </source>
</evidence>
<accession>A0A271IYN8</accession>
<reference evidence="2 3" key="1">
    <citation type="submission" date="2016-11" db="EMBL/GenBank/DDBJ databases">
        <title>Study of marine rhodopsin-containing bacteria.</title>
        <authorList>
            <person name="Yoshizawa S."/>
            <person name="Kumagai Y."/>
            <person name="Kogure K."/>
        </authorList>
    </citation>
    <scope>NUCLEOTIDE SEQUENCE [LARGE SCALE GENOMIC DNA]</scope>
    <source>
        <strain evidence="2 3">SAORIC-28</strain>
    </source>
</reference>
<comment type="caution">
    <text evidence="2">The sequence shown here is derived from an EMBL/GenBank/DDBJ whole genome shotgun (WGS) entry which is preliminary data.</text>
</comment>
<proteinExistence type="predicted"/>
<evidence type="ECO:0000313" key="3">
    <source>
        <dbReference type="Proteomes" id="UP000216339"/>
    </source>
</evidence>